<dbReference type="GO" id="GO:0005524">
    <property type="term" value="F:ATP binding"/>
    <property type="evidence" value="ECO:0007669"/>
    <property type="project" value="UniProtKB-KW"/>
</dbReference>
<accession>A0A511RHX7</accession>
<keyword evidence="2 6" id="KW-0067">ATP-binding</keyword>
<organism evidence="6 7">
    <name type="scientific">Oceanithermus desulfurans NBRC 100063</name>
    <dbReference type="NCBI Taxonomy" id="1227550"/>
    <lineage>
        <taxon>Bacteria</taxon>
        <taxon>Thermotogati</taxon>
        <taxon>Deinococcota</taxon>
        <taxon>Deinococci</taxon>
        <taxon>Thermales</taxon>
        <taxon>Thermaceae</taxon>
        <taxon>Oceanithermus</taxon>
    </lineage>
</organism>
<dbReference type="InterPro" id="IPR000182">
    <property type="entry name" value="GNAT_dom"/>
</dbReference>
<dbReference type="Gene3D" id="3.40.630.30">
    <property type="match status" value="1"/>
</dbReference>
<dbReference type="InterPro" id="IPR015854">
    <property type="entry name" value="ABC_transpr_LolD-like"/>
</dbReference>
<dbReference type="SUPFAM" id="SSF55729">
    <property type="entry name" value="Acyl-CoA N-acyltransferases (Nat)"/>
    <property type="match status" value="2"/>
</dbReference>
<dbReference type="InterPro" id="IPR016181">
    <property type="entry name" value="Acyl_CoA_acyltransferase"/>
</dbReference>
<dbReference type="Gene3D" id="3.40.50.300">
    <property type="entry name" value="P-loop containing nucleotide triphosphate hydrolases"/>
    <property type="match status" value="1"/>
</dbReference>
<feature type="compositionally biased region" description="Polar residues" evidence="3">
    <location>
        <begin position="586"/>
        <end position="597"/>
    </location>
</feature>
<evidence type="ECO:0000256" key="2">
    <source>
        <dbReference type="ARBA" id="ARBA00022840"/>
    </source>
</evidence>
<dbReference type="GO" id="GO:0016747">
    <property type="term" value="F:acyltransferase activity, transferring groups other than amino-acyl groups"/>
    <property type="evidence" value="ECO:0007669"/>
    <property type="project" value="InterPro"/>
</dbReference>
<evidence type="ECO:0000256" key="1">
    <source>
        <dbReference type="ARBA" id="ARBA00022741"/>
    </source>
</evidence>
<dbReference type="PROSITE" id="PS51186">
    <property type="entry name" value="GNAT"/>
    <property type="match status" value="1"/>
</dbReference>
<dbReference type="GO" id="GO:0005886">
    <property type="term" value="C:plasma membrane"/>
    <property type="evidence" value="ECO:0007669"/>
    <property type="project" value="TreeGrafter"/>
</dbReference>
<keyword evidence="1" id="KW-0547">Nucleotide-binding</keyword>
<comment type="caution">
    <text evidence="6">The sequence shown here is derived from an EMBL/GenBank/DDBJ whole genome shotgun (WGS) entry which is preliminary data.</text>
</comment>
<protein>
    <submittedName>
        <fullName evidence="6">ABC transporter ATP-binding protein</fullName>
    </submittedName>
</protein>
<dbReference type="PANTHER" id="PTHR24220">
    <property type="entry name" value="IMPORT ATP-BINDING PROTEIN"/>
    <property type="match status" value="1"/>
</dbReference>
<sequence>MNYRIAARRVYWRWFGEVDLAGGPTLRMSGDAARWLREGEEVQLRIRGGAAGNLLDANDYVLERAGRVHWPPFAREVEHARSGVYARTLYGYALRVREARSEPDYEAIAELEQYHHASDHETVAVWRCPDGRRVRAAAKPRCRQGEGRLLDIRGSTPASRFLVMELVERLPFEPAIVAYLRLDPPLPAMHRRTAGGIERRIREEVFPEDWFHPTFDVKDLLPEGRSWEEAAQRAIDRVRVAAARVARVVVHPDYRSDGLGARIVRLALEWAVERGVPDGRRDKELACTVAQMARYHPFFENAGFRYLWDTASGRPVLAYPLTDAAARRMRRFLQSDPYAVEHRGRLYRPSYGRVRGLAGPVVFHGVDKAYASDLDLEELAPEVRGMLEAFGVRRRRIERRVLRGVKLRIEPGTVQLLWGASGAGKTTLLRLLWDEMPDAGWVDVPEGRVEAYLPGVAEPVAGDEVLLERVARRLQDVPAAAELLGRMGLADAVLWRALPDQLSTGQRERFLLALLLAGRPDLLLIDEFAAHLDGPNARRLARALARLAREAGITLVVSSHREEVRTALEPDRIVYVGYGSVWSEPGQGTSARSTQSIRPRRGGTGSGTE</sequence>
<dbReference type="InterPro" id="IPR003439">
    <property type="entry name" value="ABC_transporter-like_ATP-bd"/>
</dbReference>
<evidence type="ECO:0000259" key="4">
    <source>
        <dbReference type="PROSITE" id="PS50893"/>
    </source>
</evidence>
<dbReference type="GO" id="GO:0016887">
    <property type="term" value="F:ATP hydrolysis activity"/>
    <property type="evidence" value="ECO:0007669"/>
    <property type="project" value="InterPro"/>
</dbReference>
<evidence type="ECO:0000313" key="6">
    <source>
        <dbReference type="EMBL" id="GEM89249.1"/>
    </source>
</evidence>
<dbReference type="Proteomes" id="UP000321827">
    <property type="component" value="Unassembled WGS sequence"/>
</dbReference>
<gene>
    <name evidence="6" type="ORF">ODE01S_06830</name>
</gene>
<dbReference type="SMART" id="SM00382">
    <property type="entry name" value="AAA"/>
    <property type="match status" value="1"/>
</dbReference>
<dbReference type="GO" id="GO:0022857">
    <property type="term" value="F:transmembrane transporter activity"/>
    <property type="evidence" value="ECO:0007669"/>
    <property type="project" value="TreeGrafter"/>
</dbReference>
<dbReference type="RefSeq" id="WP_246104083.1">
    <property type="nucleotide sequence ID" value="NZ_BJXN01000003.1"/>
</dbReference>
<evidence type="ECO:0000259" key="5">
    <source>
        <dbReference type="PROSITE" id="PS51186"/>
    </source>
</evidence>
<proteinExistence type="predicted"/>
<dbReference type="SUPFAM" id="SSF52540">
    <property type="entry name" value="P-loop containing nucleoside triphosphate hydrolases"/>
    <property type="match status" value="1"/>
</dbReference>
<dbReference type="Pfam" id="PF00583">
    <property type="entry name" value="Acetyltransf_1"/>
    <property type="match status" value="1"/>
</dbReference>
<dbReference type="PROSITE" id="PS50893">
    <property type="entry name" value="ABC_TRANSPORTER_2"/>
    <property type="match status" value="1"/>
</dbReference>
<dbReference type="EMBL" id="BJXN01000003">
    <property type="protein sequence ID" value="GEM89249.1"/>
    <property type="molecule type" value="Genomic_DNA"/>
</dbReference>
<evidence type="ECO:0000256" key="3">
    <source>
        <dbReference type="SAM" id="MobiDB-lite"/>
    </source>
</evidence>
<feature type="domain" description="ABC transporter" evidence="4">
    <location>
        <begin position="387"/>
        <end position="603"/>
    </location>
</feature>
<name>A0A511RHX7_9DEIN</name>
<reference evidence="6 7" key="1">
    <citation type="submission" date="2019-07" db="EMBL/GenBank/DDBJ databases">
        <title>Whole genome shotgun sequence of Oceanithermus desulfurans NBRC 100063.</title>
        <authorList>
            <person name="Hosoyama A."/>
            <person name="Uohara A."/>
            <person name="Ohji S."/>
            <person name="Ichikawa N."/>
        </authorList>
    </citation>
    <scope>NUCLEOTIDE SEQUENCE [LARGE SCALE GENOMIC DNA]</scope>
    <source>
        <strain evidence="6 7">NBRC 100063</strain>
    </source>
</reference>
<feature type="domain" description="N-acetyltransferase" evidence="5">
    <location>
        <begin position="189"/>
        <end position="334"/>
    </location>
</feature>
<feature type="region of interest" description="Disordered" evidence="3">
    <location>
        <begin position="585"/>
        <end position="609"/>
    </location>
</feature>
<evidence type="ECO:0000313" key="7">
    <source>
        <dbReference type="Proteomes" id="UP000321827"/>
    </source>
</evidence>
<dbReference type="InterPro" id="IPR027417">
    <property type="entry name" value="P-loop_NTPase"/>
</dbReference>
<dbReference type="CDD" id="cd00267">
    <property type="entry name" value="ABC_ATPase"/>
    <property type="match status" value="1"/>
</dbReference>
<dbReference type="AlphaFoldDB" id="A0A511RHX7"/>
<dbReference type="Pfam" id="PF00005">
    <property type="entry name" value="ABC_tran"/>
    <property type="match status" value="1"/>
</dbReference>
<dbReference type="InterPro" id="IPR003593">
    <property type="entry name" value="AAA+_ATPase"/>
</dbReference>